<accession>A0A5P9JWW4</accession>
<keyword evidence="3" id="KW-1185">Reference proteome</keyword>
<dbReference type="InterPro" id="IPR029054">
    <property type="entry name" value="dUTPase-like"/>
</dbReference>
<dbReference type="GeneID" id="80541357"/>
<dbReference type="InterPro" id="IPR036157">
    <property type="entry name" value="dUTPase-like_sf"/>
</dbReference>
<gene>
    <name evidence="2" type="primary">dUTPase</name>
</gene>
<reference evidence="2" key="1">
    <citation type="journal article" date="2019" name="Vet. Microbiol.">
        <title>Molecular and microscopic characterisation of a novel pathogenic herpesvirus from Indian ringneck parrots (Psittacula krameri).</title>
        <authorList>
            <person name="Sutherland M."/>
            <person name="Sarker S."/>
            <person name="Raidal S.R."/>
        </authorList>
    </citation>
    <scope>NUCLEOTIDE SEQUENCE</scope>
    <source>
        <strain evidence="2">PsHV 5</strain>
    </source>
</reference>
<dbReference type="Gene3D" id="2.70.40.10">
    <property type="match status" value="1"/>
</dbReference>
<dbReference type="Pfam" id="PF00692">
    <property type="entry name" value="dUTPase"/>
    <property type="match status" value="1"/>
</dbReference>
<sequence>MVVRLGSVKLLNPVSQNLCHDDPGEFPVDSDFFELTGKKRIEDGGHDIRIFHDFALNPRCSATLMLPFTVYGGPGRSAYVLGRSSLNASGLEIIPSKMRDGKPCTFDIINKNNREFVLSAGDRIAQIILMQEDNGLNIRNDLSGKDNRKCNRLNDALPCRLVSMLPRNMMTTERGEAGFGSTGIA</sequence>
<organism evidence="2 3">
    <name type="scientific">Psittacid alphaherpesvirus 5</name>
    <dbReference type="NCBI Taxonomy" id="2972693"/>
    <lineage>
        <taxon>Viruses</taxon>
        <taxon>Duplodnaviria</taxon>
        <taxon>Heunggongvirae</taxon>
        <taxon>Peploviricota</taxon>
        <taxon>Herviviricetes</taxon>
        <taxon>Herpesvirales</taxon>
        <taxon>Orthoherpesviridae</taxon>
        <taxon>Alphaherpesvirinae</taxon>
        <taxon>Iltovirus</taxon>
        <taxon>Iltovirus psittacidalpha5</taxon>
    </lineage>
</organism>
<protein>
    <submittedName>
        <fullName evidence="2">dUTPase</fullName>
    </submittedName>
</protein>
<dbReference type="KEGG" id="vg:80541357"/>
<proteinExistence type="predicted"/>
<dbReference type="SMR" id="A0A5P9JWW4"/>
<dbReference type="Proteomes" id="UP001162227">
    <property type="component" value="Segment"/>
</dbReference>
<evidence type="ECO:0000259" key="1">
    <source>
        <dbReference type="Pfam" id="PF00692"/>
    </source>
</evidence>
<evidence type="ECO:0000313" key="2">
    <source>
        <dbReference type="EMBL" id="QFU14554.1"/>
    </source>
</evidence>
<name>A0A5P9JWW4_9ALPH</name>
<dbReference type="RefSeq" id="YP_010802584.1">
    <property type="nucleotide sequence ID" value="NC_077028.1"/>
</dbReference>
<dbReference type="EMBL" id="MK955929">
    <property type="protein sequence ID" value="QFU14554.1"/>
    <property type="molecule type" value="Genomic_DNA"/>
</dbReference>
<feature type="domain" description="dUTPase-like" evidence="1">
    <location>
        <begin position="37"/>
        <end position="135"/>
    </location>
</feature>
<dbReference type="SUPFAM" id="SSF51283">
    <property type="entry name" value="dUTPase-like"/>
    <property type="match status" value="1"/>
</dbReference>
<evidence type="ECO:0000313" key="3">
    <source>
        <dbReference type="Proteomes" id="UP001162227"/>
    </source>
</evidence>
<reference evidence="2" key="2">
    <citation type="submission" date="2019-05" db="EMBL/GenBank/DDBJ databases">
        <authorList>
            <person name="Sutherland M."/>
            <person name="Sarker S."/>
            <person name="Raidal S.R."/>
        </authorList>
    </citation>
    <scope>NUCLEOTIDE SEQUENCE</scope>
    <source>
        <strain evidence="2">PsHV 5</strain>
    </source>
</reference>